<dbReference type="PANTHER" id="PTHR48098">
    <property type="entry name" value="ENTEROCHELIN ESTERASE-RELATED"/>
    <property type="match status" value="1"/>
</dbReference>
<dbReference type="Gene3D" id="3.40.50.1820">
    <property type="entry name" value="alpha/beta hydrolase"/>
    <property type="match status" value="1"/>
</dbReference>
<sequence length="433" mass="45180">MFDGLQQQSIVDGPLFAGSFATLAGAVLILLLPSPGLTASRSWFYVRVLALAAFGAGLGVLLTWLLSDVFDVFGVSLTWVVRIGDTLAFTAVAIALGNLIGTAIWRKILAIVAAALAAWCLFLAINVDFGQFPRVGDALGTTYLDDAVLPALDPDAPDLADWTAPDDLPGRGSVGRVVIPATASGFAARAAYIYLPPAALVADPPRLPVVIAMPGQPGEPADMFRAAGMDALLDEIAHEHHGVAPIMVVPDQLADPTLNPMCIDSPLGNSATYLTVDVPDWIRSHLNVVPDRTGWTVAGFSQGGTCAIQLGAGYPEIFGSIIDVSGERVPSLGSVEQTVIKGFAGDQSAYQAATPEGLMASHTPYPDTVAVFAAGAGDEKYSANMQAVSTAAVGAGMHVTRELSPGTAHDWNTARFGFRLGFTELLPRWGISG</sequence>
<dbReference type="GO" id="GO:0016747">
    <property type="term" value="F:acyltransferase activity, transferring groups other than amino-acyl groups"/>
    <property type="evidence" value="ECO:0007669"/>
    <property type="project" value="TreeGrafter"/>
</dbReference>
<name>A0A4S4FDE2_9MICO</name>
<dbReference type="PANTHER" id="PTHR48098:SF1">
    <property type="entry name" value="DIACYLGLYCEROL ACYLTRANSFERASE_MYCOLYLTRANSFERASE AG85A"/>
    <property type="match status" value="1"/>
</dbReference>
<feature type="transmembrane region" description="Helical" evidence="1">
    <location>
        <begin position="44"/>
        <end position="67"/>
    </location>
</feature>
<evidence type="ECO:0008006" key="4">
    <source>
        <dbReference type="Google" id="ProtNLM"/>
    </source>
</evidence>
<evidence type="ECO:0000256" key="1">
    <source>
        <dbReference type="SAM" id="Phobius"/>
    </source>
</evidence>
<dbReference type="InterPro" id="IPR050583">
    <property type="entry name" value="Mycobacterial_A85_antigen"/>
</dbReference>
<dbReference type="RefSeq" id="WP_136429402.1">
    <property type="nucleotide sequence ID" value="NZ_SSSM01000007.1"/>
</dbReference>
<accession>A0A4S4FDE2</accession>
<organism evidence="2 3">
    <name type="scientific">Naasia lichenicola</name>
    <dbReference type="NCBI Taxonomy" id="2565933"/>
    <lineage>
        <taxon>Bacteria</taxon>
        <taxon>Bacillati</taxon>
        <taxon>Actinomycetota</taxon>
        <taxon>Actinomycetes</taxon>
        <taxon>Micrococcales</taxon>
        <taxon>Microbacteriaceae</taxon>
        <taxon>Naasia</taxon>
    </lineage>
</organism>
<feature type="transmembrane region" description="Helical" evidence="1">
    <location>
        <begin position="108"/>
        <end position="125"/>
    </location>
</feature>
<dbReference type="EMBL" id="SSSM01000007">
    <property type="protein sequence ID" value="THG28119.1"/>
    <property type="molecule type" value="Genomic_DNA"/>
</dbReference>
<feature type="transmembrane region" description="Helical" evidence="1">
    <location>
        <begin position="15"/>
        <end position="32"/>
    </location>
</feature>
<dbReference type="InterPro" id="IPR000801">
    <property type="entry name" value="Esterase-like"/>
</dbReference>
<reference evidence="2 3" key="1">
    <citation type="submission" date="2019-04" db="EMBL/GenBank/DDBJ databases">
        <authorList>
            <person name="Jiang L."/>
        </authorList>
    </citation>
    <scope>NUCLEOTIDE SEQUENCE [LARGE SCALE GENOMIC DNA]</scope>
    <source>
        <strain evidence="2 3">YIM 131853</strain>
    </source>
</reference>
<dbReference type="SUPFAM" id="SSF53474">
    <property type="entry name" value="alpha/beta-Hydrolases"/>
    <property type="match status" value="1"/>
</dbReference>
<protein>
    <recommendedName>
        <fullName evidence="4">Esterase</fullName>
    </recommendedName>
</protein>
<keyword evidence="1" id="KW-0472">Membrane</keyword>
<keyword evidence="1" id="KW-0812">Transmembrane</keyword>
<dbReference type="OrthoDB" id="3723842at2"/>
<dbReference type="Proteomes" id="UP000309133">
    <property type="component" value="Unassembled WGS sequence"/>
</dbReference>
<dbReference type="InterPro" id="IPR029058">
    <property type="entry name" value="AB_hydrolase_fold"/>
</dbReference>
<evidence type="ECO:0000313" key="3">
    <source>
        <dbReference type="Proteomes" id="UP000309133"/>
    </source>
</evidence>
<keyword evidence="3" id="KW-1185">Reference proteome</keyword>
<comment type="caution">
    <text evidence="2">The sequence shown here is derived from an EMBL/GenBank/DDBJ whole genome shotgun (WGS) entry which is preliminary data.</text>
</comment>
<evidence type="ECO:0000313" key="2">
    <source>
        <dbReference type="EMBL" id="THG28119.1"/>
    </source>
</evidence>
<proteinExistence type="predicted"/>
<gene>
    <name evidence="2" type="ORF">E6C64_18560</name>
</gene>
<feature type="transmembrane region" description="Helical" evidence="1">
    <location>
        <begin position="79"/>
        <end position="101"/>
    </location>
</feature>
<dbReference type="Pfam" id="PF00756">
    <property type="entry name" value="Esterase"/>
    <property type="match status" value="1"/>
</dbReference>
<dbReference type="AlphaFoldDB" id="A0A4S4FDE2"/>
<keyword evidence="1" id="KW-1133">Transmembrane helix</keyword>